<evidence type="ECO:0000256" key="1">
    <source>
        <dbReference type="ARBA" id="ARBA00004906"/>
    </source>
</evidence>
<evidence type="ECO:0008006" key="7">
    <source>
        <dbReference type="Google" id="ProtNLM"/>
    </source>
</evidence>
<name>A0ABD0LU51_9CAEN</name>
<dbReference type="InterPro" id="IPR036767">
    <property type="entry name" value="ApaG_sf"/>
</dbReference>
<sequence>MACITQKPKVKNILELPPEILLHIFSLLDYKHLCRCAQVCSKFKEVAGDDSLWKLQTWKEFLLHDYQCKDEETWFDVFRSYWVRFGRIHSAEVYRKVRRLWDRLENYLKERDPKMFETLREPAFLGEIQIAEERMKCRFPADLRCSLQIHNGQEMGTGLGLLGCIMISTYFRSEGLLDCASMARSYEDEGDLTGCVPITYCFVSQKSQYMAVTDAGGFKVGEMFYPTPDQSNNDADQFITGNSYLEWFEKFVVDLETDVFPRIDNRIFRFYHEPGCEARTDDCFSVSVSTCFMPDLSTINPPHYFYVYRVTMSMDKNADKRKSCQLESRHWIITDEDGREEHVDGPGVVGEYPVMSPGAEFSWTSCTTFSTTYGNMRGHFTMRNLETGDGVSITCPVYHMKCLPHKIAKDRRQAMLERKKNL</sequence>
<keyword evidence="2" id="KW-0833">Ubl conjugation pathway</keyword>
<dbReference type="EMBL" id="JACVVK020000022">
    <property type="protein sequence ID" value="KAK7503114.1"/>
    <property type="molecule type" value="Genomic_DNA"/>
</dbReference>
<dbReference type="SMART" id="SM00256">
    <property type="entry name" value="FBOX"/>
    <property type="match status" value="1"/>
</dbReference>
<dbReference type="Gene3D" id="2.60.40.1470">
    <property type="entry name" value="ApaG domain"/>
    <property type="match status" value="1"/>
</dbReference>
<evidence type="ECO:0000259" key="4">
    <source>
        <dbReference type="PROSITE" id="PS51087"/>
    </source>
</evidence>
<organism evidence="5 6">
    <name type="scientific">Batillaria attramentaria</name>
    <dbReference type="NCBI Taxonomy" id="370345"/>
    <lineage>
        <taxon>Eukaryota</taxon>
        <taxon>Metazoa</taxon>
        <taxon>Spiralia</taxon>
        <taxon>Lophotrochozoa</taxon>
        <taxon>Mollusca</taxon>
        <taxon>Gastropoda</taxon>
        <taxon>Caenogastropoda</taxon>
        <taxon>Sorbeoconcha</taxon>
        <taxon>Cerithioidea</taxon>
        <taxon>Batillariidae</taxon>
        <taxon>Batillaria</taxon>
    </lineage>
</organism>
<dbReference type="InterPro" id="IPR037883">
    <property type="entry name" value="Knr4/Smi1-like_sf"/>
</dbReference>
<dbReference type="Pfam" id="PF04379">
    <property type="entry name" value="DUF525"/>
    <property type="match status" value="1"/>
</dbReference>
<feature type="domain" description="ApaG" evidence="4">
    <location>
        <begin position="278"/>
        <end position="407"/>
    </location>
</feature>
<dbReference type="PANTHER" id="PTHR46550:SF1">
    <property type="entry name" value="F-BOX PROTEIN 3"/>
    <property type="match status" value="1"/>
</dbReference>
<dbReference type="InterPro" id="IPR018958">
    <property type="entry name" value="Knr4/Smi1-like_dom"/>
</dbReference>
<protein>
    <recommendedName>
        <fullName evidence="7">F-box protein 3</fullName>
    </recommendedName>
</protein>
<dbReference type="PROSITE" id="PS51087">
    <property type="entry name" value="APAG"/>
    <property type="match status" value="1"/>
</dbReference>
<evidence type="ECO:0000259" key="3">
    <source>
        <dbReference type="PROSITE" id="PS50181"/>
    </source>
</evidence>
<gene>
    <name evidence="5" type="ORF">BaRGS_00005740</name>
</gene>
<dbReference type="Proteomes" id="UP001519460">
    <property type="component" value="Unassembled WGS sequence"/>
</dbReference>
<comment type="caution">
    <text evidence="5">The sequence shown here is derived from an EMBL/GenBank/DDBJ whole genome shotgun (WGS) entry which is preliminary data.</text>
</comment>
<dbReference type="InterPro" id="IPR052121">
    <property type="entry name" value="F-box_SCF_Substrate_Recog"/>
</dbReference>
<keyword evidence="6" id="KW-1185">Reference proteome</keyword>
<dbReference type="Gene3D" id="1.20.1280.50">
    <property type="match status" value="1"/>
</dbReference>
<dbReference type="InterPro" id="IPR036047">
    <property type="entry name" value="F-box-like_dom_sf"/>
</dbReference>
<evidence type="ECO:0000256" key="2">
    <source>
        <dbReference type="ARBA" id="ARBA00022786"/>
    </source>
</evidence>
<dbReference type="AlphaFoldDB" id="A0ABD0LU51"/>
<dbReference type="SUPFAM" id="SSF160631">
    <property type="entry name" value="SMI1/KNR4-like"/>
    <property type="match status" value="1"/>
</dbReference>
<dbReference type="SUPFAM" id="SSF110069">
    <property type="entry name" value="ApaG-like"/>
    <property type="match status" value="1"/>
</dbReference>
<dbReference type="Pfam" id="PF12937">
    <property type="entry name" value="F-box-like"/>
    <property type="match status" value="1"/>
</dbReference>
<dbReference type="PANTHER" id="PTHR46550">
    <property type="entry name" value="F-BOX ONLY PROTEIN 3"/>
    <property type="match status" value="1"/>
</dbReference>
<proteinExistence type="predicted"/>
<feature type="domain" description="F-box" evidence="3">
    <location>
        <begin position="10"/>
        <end position="56"/>
    </location>
</feature>
<dbReference type="PROSITE" id="PS50181">
    <property type="entry name" value="FBOX"/>
    <property type="match status" value="1"/>
</dbReference>
<comment type="pathway">
    <text evidence="1">Protein modification; protein ubiquitination.</text>
</comment>
<reference evidence="5 6" key="1">
    <citation type="journal article" date="2023" name="Sci. Data">
        <title>Genome assembly of the Korean intertidal mud-creeper Batillaria attramentaria.</title>
        <authorList>
            <person name="Patra A.K."/>
            <person name="Ho P.T."/>
            <person name="Jun S."/>
            <person name="Lee S.J."/>
            <person name="Kim Y."/>
            <person name="Won Y.J."/>
        </authorList>
    </citation>
    <scope>NUCLEOTIDE SEQUENCE [LARGE SCALE GENOMIC DNA]</scope>
    <source>
        <strain evidence="5">Wonlab-2016</strain>
    </source>
</reference>
<dbReference type="InterPro" id="IPR007474">
    <property type="entry name" value="ApaG_domain"/>
</dbReference>
<dbReference type="SUPFAM" id="SSF81383">
    <property type="entry name" value="F-box domain"/>
    <property type="match status" value="1"/>
</dbReference>
<evidence type="ECO:0000313" key="6">
    <source>
        <dbReference type="Proteomes" id="UP001519460"/>
    </source>
</evidence>
<accession>A0ABD0LU51</accession>
<evidence type="ECO:0000313" key="5">
    <source>
        <dbReference type="EMBL" id="KAK7503114.1"/>
    </source>
</evidence>
<dbReference type="Pfam" id="PF09346">
    <property type="entry name" value="SMI1_KNR4"/>
    <property type="match status" value="1"/>
</dbReference>
<dbReference type="InterPro" id="IPR001810">
    <property type="entry name" value="F-box_dom"/>
</dbReference>